<feature type="signal peptide" evidence="2">
    <location>
        <begin position="1"/>
        <end position="21"/>
    </location>
</feature>
<feature type="region of interest" description="Disordered" evidence="1">
    <location>
        <begin position="35"/>
        <end position="72"/>
    </location>
</feature>
<dbReference type="Proteomes" id="UP000466632">
    <property type="component" value="Chromosome"/>
</dbReference>
<evidence type="ECO:0000256" key="1">
    <source>
        <dbReference type="SAM" id="MobiDB-lite"/>
    </source>
</evidence>
<keyword evidence="4" id="KW-1185">Reference proteome</keyword>
<evidence type="ECO:0000313" key="3">
    <source>
        <dbReference type="EMBL" id="BBY00333.1"/>
    </source>
</evidence>
<evidence type="ECO:0000256" key="2">
    <source>
        <dbReference type="SAM" id="SignalP"/>
    </source>
</evidence>
<gene>
    <name evidence="3" type="ORF">MSEO_08320</name>
</gene>
<dbReference type="EMBL" id="AP022582">
    <property type="protein sequence ID" value="BBY00333.1"/>
    <property type="molecule type" value="Genomic_DNA"/>
</dbReference>
<organism evidence="3 4">
    <name type="scientific">Mycobacterium seoulense</name>
    <dbReference type="NCBI Taxonomy" id="386911"/>
    <lineage>
        <taxon>Bacteria</taxon>
        <taxon>Bacillati</taxon>
        <taxon>Actinomycetota</taxon>
        <taxon>Actinomycetes</taxon>
        <taxon>Mycobacteriales</taxon>
        <taxon>Mycobacteriaceae</taxon>
        <taxon>Mycobacterium</taxon>
    </lineage>
</organism>
<reference evidence="3 4" key="1">
    <citation type="journal article" date="2019" name="Emerg. Microbes Infect.">
        <title>Comprehensive subspecies identification of 175 nontuberculous mycobacteria species based on 7547 genomic profiles.</title>
        <authorList>
            <person name="Matsumoto Y."/>
            <person name="Kinjo T."/>
            <person name="Motooka D."/>
            <person name="Nabeya D."/>
            <person name="Jung N."/>
            <person name="Uechi K."/>
            <person name="Horii T."/>
            <person name="Iida T."/>
            <person name="Fujita J."/>
            <person name="Nakamura S."/>
        </authorList>
    </citation>
    <scope>NUCLEOTIDE SEQUENCE [LARGE SCALE GENOMIC DNA]</scope>
    <source>
        <strain evidence="3 4">JCM 16018</strain>
    </source>
</reference>
<proteinExistence type="predicted"/>
<name>A0A7I7NUN4_9MYCO</name>
<evidence type="ECO:0000313" key="4">
    <source>
        <dbReference type="Proteomes" id="UP000466632"/>
    </source>
</evidence>
<protein>
    <submittedName>
        <fullName evidence="3">Uncharacterized protein</fullName>
    </submittedName>
</protein>
<keyword evidence="2" id="KW-0732">Signal</keyword>
<dbReference type="AlphaFoldDB" id="A0A7I7NUN4"/>
<feature type="chain" id="PRO_5029798353" evidence="2">
    <location>
        <begin position="22"/>
        <end position="72"/>
    </location>
</feature>
<sequence>MLAYLAIVLGFGLVGAAPASADPSPFNTLSCGCPETAPAGSAARKDEITRGLRLGELGGPQRAPQGSTPPGA</sequence>
<dbReference type="KEGG" id="mseo:MSEO_08320"/>
<accession>A0A7I7NUN4</accession>